<dbReference type="PANTHER" id="PTHR36922:SF1">
    <property type="entry name" value="DUF1993 DOMAIN-CONTAINING PROTEIN"/>
    <property type="match status" value="1"/>
</dbReference>
<comment type="caution">
    <text evidence="1">The sequence shown here is derived from an EMBL/GenBank/DDBJ whole genome shotgun (WGS) entry which is preliminary data.</text>
</comment>
<dbReference type="EMBL" id="VCAU01000008">
    <property type="protein sequence ID" value="KAF9893217.1"/>
    <property type="molecule type" value="Genomic_DNA"/>
</dbReference>
<protein>
    <submittedName>
        <fullName evidence="1">Uncharacterized protein</fullName>
    </submittedName>
</protein>
<dbReference type="InterPro" id="IPR034660">
    <property type="entry name" value="DinB/YfiT-like"/>
</dbReference>
<keyword evidence="2" id="KW-1185">Reference proteome</keyword>
<evidence type="ECO:0000313" key="2">
    <source>
        <dbReference type="Proteomes" id="UP001194746"/>
    </source>
</evidence>
<name>A0AAD4GXR7_ASPNN</name>
<dbReference type="Gene3D" id="1.20.120.450">
    <property type="entry name" value="dinb family like domain"/>
    <property type="match status" value="1"/>
</dbReference>
<sequence>MTSPVYTFTVPIYLNGLNTLAHILKKAEQHATEHDIALTDLINARLHDDMAPLTFQVQSTTTTALRTMAHATHTEEVKLDYNETTFEELYARIEKTVDILKASDPAAFSGKEQLPFKAKLGPYEVDFTAESYASRFGIPNFYFHLDMAYAILRSKGVPLGKKDYLAHFGL</sequence>
<dbReference type="InterPro" id="IPR018531">
    <property type="entry name" value="DUF1993"/>
</dbReference>
<reference evidence="1" key="2">
    <citation type="submission" date="2020-02" db="EMBL/GenBank/DDBJ databases">
        <authorList>
            <person name="Gilchrist C.L.M."/>
            <person name="Chooi Y.-H."/>
        </authorList>
    </citation>
    <scope>NUCLEOTIDE SEQUENCE</scope>
    <source>
        <strain evidence="1">MST-FP2251</strain>
    </source>
</reference>
<dbReference type="SUPFAM" id="SSF109854">
    <property type="entry name" value="DinB/YfiT-like putative metalloenzymes"/>
    <property type="match status" value="1"/>
</dbReference>
<reference evidence="1" key="1">
    <citation type="journal article" date="2019" name="Beilstein J. Org. Chem.">
        <title>Nanangenines: drimane sesquiterpenoids as the dominant metabolite cohort of a novel Australian fungus, Aspergillus nanangensis.</title>
        <authorList>
            <person name="Lacey H.J."/>
            <person name="Gilchrist C.L.M."/>
            <person name="Crombie A."/>
            <person name="Kalaitzis J.A."/>
            <person name="Vuong D."/>
            <person name="Rutledge P.J."/>
            <person name="Turner P."/>
            <person name="Pitt J.I."/>
            <person name="Lacey E."/>
            <person name="Chooi Y.H."/>
            <person name="Piggott A.M."/>
        </authorList>
    </citation>
    <scope>NUCLEOTIDE SEQUENCE</scope>
    <source>
        <strain evidence="1">MST-FP2251</strain>
    </source>
</reference>
<evidence type="ECO:0000313" key="1">
    <source>
        <dbReference type="EMBL" id="KAF9893217.1"/>
    </source>
</evidence>
<proteinExistence type="predicted"/>
<dbReference type="PANTHER" id="PTHR36922">
    <property type="entry name" value="BLL2446 PROTEIN"/>
    <property type="match status" value="1"/>
</dbReference>
<accession>A0AAD4GXR7</accession>
<dbReference type="AlphaFoldDB" id="A0AAD4GXR7"/>
<dbReference type="Pfam" id="PF09351">
    <property type="entry name" value="DUF1993"/>
    <property type="match status" value="1"/>
</dbReference>
<gene>
    <name evidence="1" type="ORF">FE257_011640</name>
</gene>
<dbReference type="Proteomes" id="UP001194746">
    <property type="component" value="Unassembled WGS sequence"/>
</dbReference>
<organism evidence="1 2">
    <name type="scientific">Aspergillus nanangensis</name>
    <dbReference type="NCBI Taxonomy" id="2582783"/>
    <lineage>
        <taxon>Eukaryota</taxon>
        <taxon>Fungi</taxon>
        <taxon>Dikarya</taxon>
        <taxon>Ascomycota</taxon>
        <taxon>Pezizomycotina</taxon>
        <taxon>Eurotiomycetes</taxon>
        <taxon>Eurotiomycetidae</taxon>
        <taxon>Eurotiales</taxon>
        <taxon>Aspergillaceae</taxon>
        <taxon>Aspergillus</taxon>
        <taxon>Aspergillus subgen. Circumdati</taxon>
    </lineage>
</organism>